<dbReference type="EMBL" id="SSTJ01000010">
    <property type="protein sequence ID" value="THG36833.1"/>
    <property type="molecule type" value="Genomic_DNA"/>
</dbReference>
<dbReference type="AlphaFoldDB" id="A0A4S4G0Y3"/>
<evidence type="ECO:0000313" key="1">
    <source>
        <dbReference type="EMBL" id="THG36833.1"/>
    </source>
</evidence>
<protein>
    <submittedName>
        <fullName evidence="1">Uncharacterized protein</fullName>
    </submittedName>
</protein>
<evidence type="ECO:0000313" key="2">
    <source>
        <dbReference type="Proteomes" id="UP000308978"/>
    </source>
</evidence>
<dbReference type="RefSeq" id="WP_136434887.1">
    <property type="nucleotide sequence ID" value="NZ_SSTJ01000010.1"/>
</dbReference>
<gene>
    <name evidence="1" type="ORF">E5986_08000</name>
</gene>
<sequence>MVHAVPRKLDQPKKIELPCNPYAQGDSRHEAWGQSLLWEKLTADYLRVSVPELGDLDYLLYLTARRDAYIAALMRTPEGVDYLNEAARLATTEPDREASRALFGGRTVDGR</sequence>
<comment type="caution">
    <text evidence="1">The sequence shown here is derived from an EMBL/GenBank/DDBJ whole genome shotgun (WGS) entry which is preliminary data.</text>
</comment>
<accession>A0A4S4G0Y3</accession>
<organism evidence="1 2">
    <name type="scientific">Adlercreutzia caecimuris</name>
    <dbReference type="NCBI Taxonomy" id="671266"/>
    <lineage>
        <taxon>Bacteria</taxon>
        <taxon>Bacillati</taxon>
        <taxon>Actinomycetota</taxon>
        <taxon>Coriobacteriia</taxon>
        <taxon>Eggerthellales</taxon>
        <taxon>Eggerthellaceae</taxon>
        <taxon>Adlercreutzia</taxon>
    </lineage>
</organism>
<dbReference type="Proteomes" id="UP000308978">
    <property type="component" value="Unassembled WGS sequence"/>
</dbReference>
<proteinExistence type="predicted"/>
<reference evidence="1 2" key="1">
    <citation type="submission" date="2019-04" db="EMBL/GenBank/DDBJ databases">
        <title>Microbes associate with the intestines of laboratory mice.</title>
        <authorList>
            <person name="Navarre W."/>
            <person name="Wong E."/>
            <person name="Huang K.C."/>
            <person name="Tropini C."/>
            <person name="Ng K."/>
            <person name="Yu B."/>
        </authorList>
    </citation>
    <scope>NUCLEOTIDE SEQUENCE [LARGE SCALE GENOMIC DNA]</scope>
    <source>
        <strain evidence="1 2">NM80_B27</strain>
    </source>
</reference>
<name>A0A4S4G0Y3_9ACTN</name>